<evidence type="ECO:0000259" key="1">
    <source>
        <dbReference type="Pfam" id="PF07859"/>
    </source>
</evidence>
<accession>A0A9P6GMX9</accession>
<organism evidence="2 3">
    <name type="scientific">Paraphaeosphaeria minitans</name>
    <dbReference type="NCBI Taxonomy" id="565426"/>
    <lineage>
        <taxon>Eukaryota</taxon>
        <taxon>Fungi</taxon>
        <taxon>Dikarya</taxon>
        <taxon>Ascomycota</taxon>
        <taxon>Pezizomycotina</taxon>
        <taxon>Dothideomycetes</taxon>
        <taxon>Pleosporomycetidae</taxon>
        <taxon>Pleosporales</taxon>
        <taxon>Massarineae</taxon>
        <taxon>Didymosphaeriaceae</taxon>
        <taxon>Paraphaeosphaeria</taxon>
    </lineage>
</organism>
<protein>
    <submittedName>
        <fullName evidence="2">Carboxylesterase 3</fullName>
    </submittedName>
</protein>
<sequence length="273" mass="30505">MAPYDDTTAATRFDTFSVYETHFKQIGDHKIIVAILVPKDLKPGKVPLAVKFHGGGLKVVGDALFPDWIAAFWNSFMHRNNAITVLPNYRLVPESSGADILEDLADFWSWFNDNGVDKYLTSQNVNVDLDYKHLLVSGDLAGGYMALQSGLTRPKDEINTILVQYPMTNQPRRSPGDEMLGMQTLSREWMDEKLASLLELGTITSSAHPYTTDRFGLSMALNAYGRYNEFFGEGKRLWPITAVESVKSLPPTTIFHALGDSAVKFQDSVDFVE</sequence>
<proteinExistence type="predicted"/>
<feature type="domain" description="Alpha/beta hydrolase fold-3" evidence="1">
    <location>
        <begin position="50"/>
        <end position="198"/>
    </location>
</feature>
<dbReference type="SUPFAM" id="SSF53474">
    <property type="entry name" value="alpha/beta-Hydrolases"/>
    <property type="match status" value="1"/>
</dbReference>
<dbReference type="InterPro" id="IPR029058">
    <property type="entry name" value="AB_hydrolase_fold"/>
</dbReference>
<evidence type="ECO:0000313" key="3">
    <source>
        <dbReference type="Proteomes" id="UP000756921"/>
    </source>
</evidence>
<dbReference type="InterPro" id="IPR050466">
    <property type="entry name" value="Carboxylest/Gibb_receptor"/>
</dbReference>
<dbReference type="Pfam" id="PF07859">
    <property type="entry name" value="Abhydrolase_3"/>
    <property type="match status" value="1"/>
</dbReference>
<dbReference type="Proteomes" id="UP000756921">
    <property type="component" value="Unassembled WGS sequence"/>
</dbReference>
<keyword evidence="3" id="KW-1185">Reference proteome</keyword>
<dbReference type="GO" id="GO:0016787">
    <property type="term" value="F:hydrolase activity"/>
    <property type="evidence" value="ECO:0007669"/>
    <property type="project" value="InterPro"/>
</dbReference>
<dbReference type="PANTHER" id="PTHR23024:SF24">
    <property type="entry name" value="ALPHA_BETA HYDROLASE FOLD-3 DOMAIN-CONTAINING PROTEIN"/>
    <property type="match status" value="1"/>
</dbReference>
<evidence type="ECO:0000313" key="2">
    <source>
        <dbReference type="EMBL" id="KAF9738627.1"/>
    </source>
</evidence>
<dbReference type="AlphaFoldDB" id="A0A9P6GMX9"/>
<dbReference type="EMBL" id="WJXW01000003">
    <property type="protein sequence ID" value="KAF9738627.1"/>
    <property type="molecule type" value="Genomic_DNA"/>
</dbReference>
<comment type="caution">
    <text evidence="2">The sequence shown here is derived from an EMBL/GenBank/DDBJ whole genome shotgun (WGS) entry which is preliminary data.</text>
</comment>
<dbReference type="InterPro" id="IPR013094">
    <property type="entry name" value="AB_hydrolase_3"/>
</dbReference>
<dbReference type="Gene3D" id="3.40.50.1820">
    <property type="entry name" value="alpha/beta hydrolase"/>
    <property type="match status" value="1"/>
</dbReference>
<dbReference type="OrthoDB" id="19653at2759"/>
<name>A0A9P6GMX9_9PLEO</name>
<gene>
    <name evidence="2" type="ORF">PMIN01_03910</name>
</gene>
<reference evidence="2" key="1">
    <citation type="journal article" date="2020" name="Mol. Plant Microbe Interact.">
        <title>Genome Sequence of the Biocontrol Agent Coniothyrium minitans strain Conio (IMI 134523).</title>
        <authorList>
            <person name="Patel D."/>
            <person name="Shittu T.A."/>
            <person name="Baroncelli R."/>
            <person name="Muthumeenakshi S."/>
            <person name="Osborne T.H."/>
            <person name="Janganan T.K."/>
            <person name="Sreenivasaprasad S."/>
        </authorList>
    </citation>
    <scope>NUCLEOTIDE SEQUENCE</scope>
    <source>
        <strain evidence="2">Conio</strain>
    </source>
</reference>
<dbReference type="PANTHER" id="PTHR23024">
    <property type="entry name" value="ARYLACETAMIDE DEACETYLASE"/>
    <property type="match status" value="1"/>
</dbReference>